<dbReference type="PROSITE" id="PS50004">
    <property type="entry name" value="C2"/>
    <property type="match status" value="1"/>
</dbReference>
<gene>
    <name evidence="4" type="ORF">SORBI_3004G289700</name>
</gene>
<dbReference type="InterPro" id="IPR000008">
    <property type="entry name" value="C2_dom"/>
</dbReference>
<dbReference type="SUPFAM" id="SSF49562">
    <property type="entry name" value="C2 domain (Calcium/lipid-binding domain, CaLB)"/>
    <property type="match status" value="1"/>
</dbReference>
<evidence type="ECO:0000256" key="2">
    <source>
        <dbReference type="ARBA" id="ARBA00022837"/>
    </source>
</evidence>
<dbReference type="FunCoup" id="A0A1Z5RPT0">
    <property type="interactions" value="18"/>
</dbReference>
<protein>
    <recommendedName>
        <fullName evidence="3">C2 domain-containing protein</fullName>
    </recommendedName>
</protein>
<keyword evidence="1" id="KW-0479">Metal-binding</keyword>
<feature type="domain" description="C2" evidence="3">
    <location>
        <begin position="1"/>
        <end position="111"/>
    </location>
</feature>
<name>A0A1Z5RPT0_SORBI</name>
<keyword evidence="2" id="KW-0106">Calcium</keyword>
<dbReference type="Gene3D" id="2.60.40.150">
    <property type="entry name" value="C2 domain"/>
    <property type="match status" value="1"/>
</dbReference>
<dbReference type="EMBL" id="CM000763">
    <property type="protein sequence ID" value="OQU85677.1"/>
    <property type="molecule type" value="Genomic_DNA"/>
</dbReference>
<dbReference type="AlphaFoldDB" id="A0A1Z5RPT0"/>
<evidence type="ECO:0000313" key="5">
    <source>
        <dbReference type="Proteomes" id="UP000000768"/>
    </source>
</evidence>
<dbReference type="InParanoid" id="A0A1Z5RPT0"/>
<reference evidence="4 5" key="1">
    <citation type="journal article" date="2009" name="Nature">
        <title>The Sorghum bicolor genome and the diversification of grasses.</title>
        <authorList>
            <person name="Paterson A.H."/>
            <person name="Bowers J.E."/>
            <person name="Bruggmann R."/>
            <person name="Dubchak I."/>
            <person name="Grimwood J."/>
            <person name="Gundlach H."/>
            <person name="Haberer G."/>
            <person name="Hellsten U."/>
            <person name="Mitros T."/>
            <person name="Poliakov A."/>
            <person name="Schmutz J."/>
            <person name="Spannagl M."/>
            <person name="Tang H."/>
            <person name="Wang X."/>
            <person name="Wicker T."/>
            <person name="Bharti A.K."/>
            <person name="Chapman J."/>
            <person name="Feltus F.A."/>
            <person name="Gowik U."/>
            <person name="Grigoriev I.V."/>
            <person name="Lyons E."/>
            <person name="Maher C.A."/>
            <person name="Martis M."/>
            <person name="Narechania A."/>
            <person name="Otillar R.P."/>
            <person name="Penning B.W."/>
            <person name="Salamov A.A."/>
            <person name="Wang Y."/>
            <person name="Zhang L."/>
            <person name="Carpita N.C."/>
            <person name="Freeling M."/>
            <person name="Gingle A.R."/>
            <person name="Hash C.T."/>
            <person name="Keller B."/>
            <person name="Klein P."/>
            <person name="Kresovich S."/>
            <person name="McCann M.C."/>
            <person name="Ming R."/>
            <person name="Peterson D.G."/>
            <person name="Mehboob-ur-Rahman"/>
            <person name="Ware D."/>
            <person name="Westhoff P."/>
            <person name="Mayer K.F."/>
            <person name="Messing J."/>
            <person name="Rokhsar D.S."/>
        </authorList>
    </citation>
    <scope>NUCLEOTIDE SEQUENCE [LARGE SCALE GENOMIC DNA]</scope>
    <source>
        <strain evidence="5">cv. BTx623</strain>
    </source>
</reference>
<evidence type="ECO:0000256" key="1">
    <source>
        <dbReference type="ARBA" id="ARBA00022723"/>
    </source>
</evidence>
<sequence>MEPREGVLELLLVSAEGLKHAHHHPRRSKRHYVTIECGDKIVTSKITQGRGKRIWWNEKFRFALSDTERKELEKVKLTIMEMDKFIEDTAVGETKVYVGEIISEGSELEFLQMKPAAYNVVLEDGTYKGVLKLGLKFISSVSTHRTSTLVSLSPRRINVILQLNTYVHGDKKKLQVSLEQSRDCVRCPAPPTKQTSAAGWYGLFLNFTLPRIPWRRLFFFFCSRWAWNHGQAPRKRCED</sequence>
<accession>A0A1Z5RPT0</accession>
<dbReference type="Gramene" id="OQU85677">
    <property type="protein sequence ID" value="OQU85677"/>
    <property type="gene ID" value="SORBI_3004G289700"/>
</dbReference>
<organism evidence="4 5">
    <name type="scientific">Sorghum bicolor</name>
    <name type="common">Sorghum</name>
    <name type="synonym">Sorghum vulgare</name>
    <dbReference type="NCBI Taxonomy" id="4558"/>
    <lineage>
        <taxon>Eukaryota</taxon>
        <taxon>Viridiplantae</taxon>
        <taxon>Streptophyta</taxon>
        <taxon>Embryophyta</taxon>
        <taxon>Tracheophyta</taxon>
        <taxon>Spermatophyta</taxon>
        <taxon>Magnoliopsida</taxon>
        <taxon>Liliopsida</taxon>
        <taxon>Poales</taxon>
        <taxon>Poaceae</taxon>
        <taxon>PACMAD clade</taxon>
        <taxon>Panicoideae</taxon>
        <taxon>Andropogonodae</taxon>
        <taxon>Andropogoneae</taxon>
        <taxon>Sorghinae</taxon>
        <taxon>Sorghum</taxon>
    </lineage>
</organism>
<evidence type="ECO:0000313" key="4">
    <source>
        <dbReference type="EMBL" id="OQU85677.1"/>
    </source>
</evidence>
<dbReference type="Pfam" id="PF00168">
    <property type="entry name" value="C2"/>
    <property type="match status" value="1"/>
</dbReference>
<dbReference type="PANTHER" id="PTHR46502">
    <property type="entry name" value="C2 DOMAIN-CONTAINING"/>
    <property type="match status" value="1"/>
</dbReference>
<dbReference type="InterPro" id="IPR035892">
    <property type="entry name" value="C2_domain_sf"/>
</dbReference>
<evidence type="ECO:0000259" key="3">
    <source>
        <dbReference type="PROSITE" id="PS50004"/>
    </source>
</evidence>
<dbReference type="Proteomes" id="UP000000768">
    <property type="component" value="Chromosome 4"/>
</dbReference>
<keyword evidence="5" id="KW-1185">Reference proteome</keyword>
<proteinExistence type="predicted"/>
<reference evidence="5" key="2">
    <citation type="journal article" date="2018" name="Plant J.">
        <title>The Sorghum bicolor reference genome: improved assembly, gene annotations, a transcriptome atlas, and signatures of genome organization.</title>
        <authorList>
            <person name="McCormick R.F."/>
            <person name="Truong S.K."/>
            <person name="Sreedasyam A."/>
            <person name="Jenkins J."/>
            <person name="Shu S."/>
            <person name="Sims D."/>
            <person name="Kennedy M."/>
            <person name="Amirebrahimi M."/>
            <person name="Weers B.D."/>
            <person name="McKinley B."/>
            <person name="Mattison A."/>
            <person name="Morishige D.T."/>
            <person name="Grimwood J."/>
            <person name="Schmutz J."/>
            <person name="Mullet J.E."/>
        </authorList>
    </citation>
    <scope>NUCLEOTIDE SEQUENCE [LARGE SCALE GENOMIC DNA]</scope>
    <source>
        <strain evidence="5">cv. BTx623</strain>
    </source>
</reference>
<dbReference type="PANTHER" id="PTHR46502:SF14">
    <property type="entry name" value="CALCIUM-DEPENDENT LIPID-BINDING (CALB DOMAIN) FAMILY PROTEIN"/>
    <property type="match status" value="1"/>
</dbReference>
<dbReference type="STRING" id="4558.A0A1Z5RPT0"/>
<dbReference type="GO" id="GO:0046872">
    <property type="term" value="F:metal ion binding"/>
    <property type="evidence" value="ECO:0007669"/>
    <property type="project" value="UniProtKB-KW"/>
</dbReference>
<dbReference type="OMA" id="RIWWNEK"/>